<reference evidence="1" key="1">
    <citation type="submission" date="2019-08" db="EMBL/GenBank/DDBJ databases">
        <title>The genome of the North American firefly Photinus pyralis.</title>
        <authorList>
            <consortium name="Photinus pyralis genome working group"/>
            <person name="Fallon T.R."/>
            <person name="Sander Lower S.E."/>
            <person name="Weng J.-K."/>
        </authorList>
    </citation>
    <scope>NUCLEOTIDE SEQUENCE</scope>
    <source>
        <strain evidence="1">TRF0915ILg1</strain>
        <tissue evidence="1">Whole body</tissue>
    </source>
</reference>
<dbReference type="EMBL" id="VTPC01001713">
    <property type="protein sequence ID" value="KAF2901325.1"/>
    <property type="molecule type" value="Genomic_DNA"/>
</dbReference>
<keyword evidence="2" id="KW-1185">Reference proteome</keyword>
<name>A0A8K0D865_IGNLU</name>
<comment type="caution">
    <text evidence="1">The sequence shown here is derived from an EMBL/GenBank/DDBJ whole genome shotgun (WGS) entry which is preliminary data.</text>
</comment>
<dbReference type="OrthoDB" id="6754120at2759"/>
<organism evidence="1 2">
    <name type="scientific">Ignelater luminosus</name>
    <name type="common">Cucubano</name>
    <name type="synonym">Pyrophorus luminosus</name>
    <dbReference type="NCBI Taxonomy" id="2038154"/>
    <lineage>
        <taxon>Eukaryota</taxon>
        <taxon>Metazoa</taxon>
        <taxon>Ecdysozoa</taxon>
        <taxon>Arthropoda</taxon>
        <taxon>Hexapoda</taxon>
        <taxon>Insecta</taxon>
        <taxon>Pterygota</taxon>
        <taxon>Neoptera</taxon>
        <taxon>Endopterygota</taxon>
        <taxon>Coleoptera</taxon>
        <taxon>Polyphaga</taxon>
        <taxon>Elateriformia</taxon>
        <taxon>Elateroidea</taxon>
        <taxon>Elateridae</taxon>
        <taxon>Agrypninae</taxon>
        <taxon>Pyrophorini</taxon>
        <taxon>Ignelater</taxon>
    </lineage>
</organism>
<protein>
    <submittedName>
        <fullName evidence="1">Uncharacterized protein</fullName>
    </submittedName>
</protein>
<dbReference type="Proteomes" id="UP000801492">
    <property type="component" value="Unassembled WGS sequence"/>
</dbReference>
<evidence type="ECO:0000313" key="1">
    <source>
        <dbReference type="EMBL" id="KAF2901325.1"/>
    </source>
</evidence>
<dbReference type="AlphaFoldDB" id="A0A8K0D865"/>
<accession>A0A8K0D865</accession>
<evidence type="ECO:0000313" key="2">
    <source>
        <dbReference type="Proteomes" id="UP000801492"/>
    </source>
</evidence>
<sequence length="168" mass="19671">MLIIASKFDFKVTLENVVCDYYNKSLISIREMKVYKVNRTVNGIRSNFTLFTELDEHTMVTIKGYKFLSNTYRLTAVQLVAPVKQMLEAGDFDLKALFLNYTKPPIVWPLKKGVPYVMDGWFPDGSKYPPNFLEGRWRFTLAITLGDLSKIDEVSYYIKTENVIRWWE</sequence>
<gene>
    <name evidence="1" type="ORF">ILUMI_04859</name>
</gene>
<proteinExistence type="predicted"/>